<sequence>YNVYCPNSIRYWTIKSSAKIDILLIPEEFRQFCPISGTIGYFDEIPLEIEHCRNSDVEIPVSKFLC</sequence>
<proteinExistence type="predicted"/>
<reference evidence="1" key="1">
    <citation type="submission" date="2021-02" db="EMBL/GenBank/DDBJ databases">
        <authorList>
            <person name="Nowell W R."/>
        </authorList>
    </citation>
    <scope>NUCLEOTIDE SEQUENCE</scope>
</reference>
<accession>A0A8S2ZY49</accession>
<evidence type="ECO:0000313" key="1">
    <source>
        <dbReference type="EMBL" id="CAF4672524.1"/>
    </source>
</evidence>
<dbReference type="AlphaFoldDB" id="A0A8S2ZY49"/>
<gene>
    <name evidence="1" type="ORF">SMN809_LOCUS41952</name>
</gene>
<protein>
    <submittedName>
        <fullName evidence="1">Uncharacterized protein</fullName>
    </submittedName>
</protein>
<feature type="non-terminal residue" evidence="1">
    <location>
        <position position="1"/>
    </location>
</feature>
<evidence type="ECO:0000313" key="2">
    <source>
        <dbReference type="Proteomes" id="UP000676336"/>
    </source>
</evidence>
<comment type="caution">
    <text evidence="1">The sequence shown here is derived from an EMBL/GenBank/DDBJ whole genome shotgun (WGS) entry which is preliminary data.</text>
</comment>
<name>A0A8S2ZY49_9BILA</name>
<dbReference type="Proteomes" id="UP000676336">
    <property type="component" value="Unassembled WGS sequence"/>
</dbReference>
<dbReference type="EMBL" id="CAJOBI010119791">
    <property type="protein sequence ID" value="CAF4672524.1"/>
    <property type="molecule type" value="Genomic_DNA"/>
</dbReference>
<organism evidence="1 2">
    <name type="scientific">Rotaria magnacalcarata</name>
    <dbReference type="NCBI Taxonomy" id="392030"/>
    <lineage>
        <taxon>Eukaryota</taxon>
        <taxon>Metazoa</taxon>
        <taxon>Spiralia</taxon>
        <taxon>Gnathifera</taxon>
        <taxon>Rotifera</taxon>
        <taxon>Eurotatoria</taxon>
        <taxon>Bdelloidea</taxon>
        <taxon>Philodinida</taxon>
        <taxon>Philodinidae</taxon>
        <taxon>Rotaria</taxon>
    </lineage>
</organism>